<sequence>MISTISGGPTLEGISNRSMKQYVRAAQYTQRIGTESSDDPRDETSMPHAQSAEDLETIILHENHPDQCMKIGTTLTATHRFEFIQFLRHHFEVFVWSYNNMPGIFPEVICHKLTISLAYKPVRWKRRSYDTERYEAMKAEVDKLRAIDFIREATYPVWLANSVMVRKENGRWRMCQDYTDLNKACSKDNFPSPRIDQLIDATNAGATYQQLVNRIFAKHIGSTMEVYVDEMLRGIEVNLEKIKALIDMKMPKTQKDIQSPTRRVVALTRLISKATDKCALFFKALKGSKQYITWTAECDLAFQELKSYISKAQFDISPR</sequence>
<dbReference type="AlphaFoldDB" id="A0AAD4YJ99"/>
<protein>
    <submittedName>
        <fullName evidence="1">Uncharacterized protein</fullName>
    </submittedName>
</protein>
<dbReference type="PANTHER" id="PTHR24559:SF431">
    <property type="entry name" value="RNA-DIRECTED DNA POLYMERASE HOMOLOG"/>
    <property type="match status" value="1"/>
</dbReference>
<keyword evidence="2" id="KW-1185">Reference proteome</keyword>
<organism evidence="1 2">
    <name type="scientific">Prunus dulcis</name>
    <name type="common">Almond</name>
    <name type="synonym">Amygdalus dulcis</name>
    <dbReference type="NCBI Taxonomy" id="3755"/>
    <lineage>
        <taxon>Eukaryota</taxon>
        <taxon>Viridiplantae</taxon>
        <taxon>Streptophyta</taxon>
        <taxon>Embryophyta</taxon>
        <taxon>Tracheophyta</taxon>
        <taxon>Spermatophyta</taxon>
        <taxon>Magnoliopsida</taxon>
        <taxon>eudicotyledons</taxon>
        <taxon>Gunneridae</taxon>
        <taxon>Pentapetalae</taxon>
        <taxon>rosids</taxon>
        <taxon>fabids</taxon>
        <taxon>Rosales</taxon>
        <taxon>Rosaceae</taxon>
        <taxon>Amygdaloideae</taxon>
        <taxon>Amygdaleae</taxon>
        <taxon>Prunus</taxon>
    </lineage>
</organism>
<dbReference type="SUPFAM" id="SSF56672">
    <property type="entry name" value="DNA/RNA polymerases"/>
    <property type="match status" value="1"/>
</dbReference>
<dbReference type="EMBL" id="JAJFAZ020000008">
    <property type="protein sequence ID" value="KAI5312322.1"/>
    <property type="molecule type" value="Genomic_DNA"/>
</dbReference>
<proteinExistence type="predicted"/>
<dbReference type="Gene3D" id="3.30.70.270">
    <property type="match status" value="1"/>
</dbReference>
<dbReference type="Proteomes" id="UP001054821">
    <property type="component" value="Chromosome 8"/>
</dbReference>
<evidence type="ECO:0000313" key="1">
    <source>
        <dbReference type="EMBL" id="KAI5312322.1"/>
    </source>
</evidence>
<gene>
    <name evidence="1" type="ORF">L3X38_041495</name>
</gene>
<dbReference type="Gene3D" id="3.10.10.10">
    <property type="entry name" value="HIV Type 1 Reverse Transcriptase, subunit A, domain 1"/>
    <property type="match status" value="1"/>
</dbReference>
<accession>A0AAD4YJ99</accession>
<dbReference type="InterPro" id="IPR043128">
    <property type="entry name" value="Rev_trsase/Diguanyl_cyclase"/>
</dbReference>
<reference evidence="1 2" key="1">
    <citation type="journal article" date="2022" name="G3 (Bethesda)">
        <title>Whole-genome sequence and methylome profiling of the almond [Prunus dulcis (Mill.) D.A. Webb] cultivar 'Nonpareil'.</title>
        <authorList>
            <person name="D'Amico-Willman K.M."/>
            <person name="Ouma W.Z."/>
            <person name="Meulia T."/>
            <person name="Sideli G.M."/>
            <person name="Gradziel T.M."/>
            <person name="Fresnedo-Ramirez J."/>
        </authorList>
    </citation>
    <scope>NUCLEOTIDE SEQUENCE [LARGE SCALE GENOMIC DNA]</scope>
    <source>
        <strain evidence="1">Clone GOH B32 T37-40</strain>
    </source>
</reference>
<name>A0AAD4YJ99_PRUDU</name>
<comment type="caution">
    <text evidence="1">The sequence shown here is derived from an EMBL/GenBank/DDBJ whole genome shotgun (WGS) entry which is preliminary data.</text>
</comment>
<dbReference type="PANTHER" id="PTHR24559">
    <property type="entry name" value="TRANSPOSON TY3-I GAG-POL POLYPROTEIN"/>
    <property type="match status" value="1"/>
</dbReference>
<evidence type="ECO:0000313" key="2">
    <source>
        <dbReference type="Proteomes" id="UP001054821"/>
    </source>
</evidence>
<dbReference type="InterPro" id="IPR053134">
    <property type="entry name" value="RNA-dir_DNA_polymerase"/>
</dbReference>
<dbReference type="InterPro" id="IPR043502">
    <property type="entry name" value="DNA/RNA_pol_sf"/>
</dbReference>